<dbReference type="Pfam" id="PF01476">
    <property type="entry name" value="LysM"/>
    <property type="match status" value="2"/>
</dbReference>
<dbReference type="RefSeq" id="WP_323249967.1">
    <property type="nucleotide sequence ID" value="NZ_JAYFUL010000019.1"/>
</dbReference>
<dbReference type="InterPro" id="IPR036779">
    <property type="entry name" value="LysM_dom_sf"/>
</dbReference>
<feature type="domain" description="LysM" evidence="3">
    <location>
        <begin position="470"/>
        <end position="514"/>
    </location>
</feature>
<evidence type="ECO:0000313" key="5">
    <source>
        <dbReference type="Proteomes" id="UP001304671"/>
    </source>
</evidence>
<dbReference type="CDD" id="cd16894">
    <property type="entry name" value="MltD-like"/>
    <property type="match status" value="1"/>
</dbReference>
<keyword evidence="5" id="KW-1185">Reference proteome</keyword>
<dbReference type="PANTHER" id="PTHR33734:SF22">
    <property type="entry name" value="MEMBRANE-BOUND LYTIC MUREIN TRANSGLYCOSYLASE D"/>
    <property type="match status" value="1"/>
</dbReference>
<dbReference type="EMBL" id="JAYFUL010000019">
    <property type="protein sequence ID" value="MEA5258691.1"/>
    <property type="molecule type" value="Genomic_DNA"/>
</dbReference>
<keyword evidence="2" id="KW-0732">Signal</keyword>
<feature type="chain" id="PRO_5046393936" evidence="2">
    <location>
        <begin position="24"/>
        <end position="515"/>
    </location>
</feature>
<feature type="signal peptide" evidence="2">
    <location>
        <begin position="1"/>
        <end position="23"/>
    </location>
</feature>
<organism evidence="4 5">
    <name type="scientific">Arcicella aquatica</name>
    <dbReference type="NCBI Taxonomy" id="217141"/>
    <lineage>
        <taxon>Bacteria</taxon>
        <taxon>Pseudomonadati</taxon>
        <taxon>Bacteroidota</taxon>
        <taxon>Cytophagia</taxon>
        <taxon>Cytophagales</taxon>
        <taxon>Flectobacillaceae</taxon>
        <taxon>Arcicella</taxon>
    </lineage>
</organism>
<dbReference type="InterPro" id="IPR023346">
    <property type="entry name" value="Lysozyme-like_dom_sf"/>
</dbReference>
<dbReference type="InterPro" id="IPR018392">
    <property type="entry name" value="LysM"/>
</dbReference>
<dbReference type="Pfam" id="PF01464">
    <property type="entry name" value="SLT"/>
    <property type="match status" value="1"/>
</dbReference>
<evidence type="ECO:0000256" key="1">
    <source>
        <dbReference type="ARBA" id="ARBA00007734"/>
    </source>
</evidence>
<dbReference type="CDD" id="cd00118">
    <property type="entry name" value="LysM"/>
    <property type="match status" value="2"/>
</dbReference>
<dbReference type="PROSITE" id="PS51782">
    <property type="entry name" value="LYSM"/>
    <property type="match status" value="2"/>
</dbReference>
<sequence length="515" mass="58663">MTLATFRTLCIGCLLSVSTFTNAQITAGPDQQTVTADTAKVTIQQIATPEPTWLIDPKMVEPRLKALEKEIPLTYNSVTHQFVEYFAYRKPSFTKTMLERNGVFFPLYEKYLKKYGLPDELKYLSLIESGLNPKVISRAGAGGLWQFMPKTARLDFGLKMDEYVDERFDPEKATEAACKYMRQLYNIFGDWHLVLAAYNTGPGNVRRAIRKCGGGQTFWAIYNCLPRETRAYVPQYIGILYMMHHADSHDIYAENIETATPHDTILVNSYIDLDKLATLSNISLEQIQKMNPQILTHILPARTRNFQLRLPKDEMAFFRENRKSILDSATKMPASLIEKAMQTPGVVLASNTKTEDTTNTFQQTLASIPNENRTVFTRQEIVEDDMEDVVINKKPKKVTYVVKKKDNLTQIADHFDVDVYDLKHWNHLDNSTIQPGQKLTIFKESAVSSTVKYARTNTKEKENASKGKVRFHNVQDGDTLWNISQRYGGISIDKLKKLNGIKSNVVKAGMKLRVS</sequence>
<accession>A0ABU5QNP3</accession>
<dbReference type="Gene3D" id="1.10.530.10">
    <property type="match status" value="1"/>
</dbReference>
<dbReference type="SUPFAM" id="SSF54106">
    <property type="entry name" value="LysM domain"/>
    <property type="match status" value="2"/>
</dbReference>
<dbReference type="SUPFAM" id="SSF53955">
    <property type="entry name" value="Lysozyme-like"/>
    <property type="match status" value="1"/>
</dbReference>
<feature type="domain" description="LysM" evidence="3">
    <location>
        <begin position="398"/>
        <end position="441"/>
    </location>
</feature>
<dbReference type="InterPro" id="IPR008258">
    <property type="entry name" value="Transglycosylase_SLT_dom_1"/>
</dbReference>
<dbReference type="Gene3D" id="3.10.350.10">
    <property type="entry name" value="LysM domain"/>
    <property type="match status" value="2"/>
</dbReference>
<evidence type="ECO:0000313" key="4">
    <source>
        <dbReference type="EMBL" id="MEA5258691.1"/>
    </source>
</evidence>
<dbReference type="PROSITE" id="PS00922">
    <property type="entry name" value="TRANSGLYCOSYLASE"/>
    <property type="match status" value="1"/>
</dbReference>
<dbReference type="InterPro" id="IPR000189">
    <property type="entry name" value="Transglyc_AS"/>
</dbReference>
<comment type="similarity">
    <text evidence="1">Belongs to the transglycosylase Slt family.</text>
</comment>
<evidence type="ECO:0000256" key="2">
    <source>
        <dbReference type="SAM" id="SignalP"/>
    </source>
</evidence>
<dbReference type="SMART" id="SM00257">
    <property type="entry name" value="LysM"/>
    <property type="match status" value="2"/>
</dbReference>
<reference evidence="4 5" key="1">
    <citation type="submission" date="2023-12" db="EMBL/GenBank/DDBJ databases">
        <title>Novel species of the genus Arcicella isolated from rivers.</title>
        <authorList>
            <person name="Lu H."/>
        </authorList>
    </citation>
    <scope>NUCLEOTIDE SEQUENCE [LARGE SCALE GENOMIC DNA]</scope>
    <source>
        <strain evidence="4 5">LMG 21963</strain>
    </source>
</reference>
<gene>
    <name evidence="4" type="ORF">VB264_12920</name>
</gene>
<protein>
    <submittedName>
        <fullName evidence="4">LysM peptidoglycan-binding domain-containing protein</fullName>
    </submittedName>
</protein>
<dbReference type="Proteomes" id="UP001304671">
    <property type="component" value="Unassembled WGS sequence"/>
</dbReference>
<name>A0ABU5QNP3_9BACT</name>
<proteinExistence type="inferred from homology"/>
<evidence type="ECO:0000259" key="3">
    <source>
        <dbReference type="PROSITE" id="PS51782"/>
    </source>
</evidence>
<comment type="caution">
    <text evidence="4">The sequence shown here is derived from an EMBL/GenBank/DDBJ whole genome shotgun (WGS) entry which is preliminary data.</text>
</comment>
<dbReference type="PANTHER" id="PTHR33734">
    <property type="entry name" value="LYSM DOMAIN-CONTAINING GPI-ANCHORED PROTEIN 2"/>
    <property type="match status" value="1"/>
</dbReference>